<sequence length="80" mass="9918">MISDHKQINFNQYYEIRDWLIKNKYSGSRSNRRYLRDVLAPIIKWHFNKTSAQHLTWEELDEYHEKFPSLFEDLEKLDNN</sequence>
<dbReference type="AlphaFoldDB" id="A0A2V4DV96"/>
<dbReference type="EMBL" id="QGLO01000004">
    <property type="protein sequence ID" value="PXY91409.1"/>
    <property type="molecule type" value="Genomic_DNA"/>
</dbReference>
<keyword evidence="2" id="KW-1185">Reference proteome</keyword>
<accession>A0A2V4DV96</accession>
<organism evidence="1 2">
    <name type="scientific">Gilliamella apis</name>
    <dbReference type="NCBI Taxonomy" id="1970738"/>
    <lineage>
        <taxon>Bacteria</taxon>
        <taxon>Pseudomonadati</taxon>
        <taxon>Pseudomonadota</taxon>
        <taxon>Gammaproteobacteria</taxon>
        <taxon>Orbales</taxon>
        <taxon>Orbaceae</taxon>
        <taxon>Gilliamella</taxon>
    </lineage>
</organism>
<name>A0A2V4DV96_9GAMM</name>
<evidence type="ECO:0000313" key="2">
    <source>
        <dbReference type="Proteomes" id="UP000247673"/>
    </source>
</evidence>
<dbReference type="OrthoDB" id="7067452at2"/>
<proteinExistence type="predicted"/>
<dbReference type="Proteomes" id="UP000247673">
    <property type="component" value="Unassembled WGS sequence"/>
</dbReference>
<evidence type="ECO:0000313" key="1">
    <source>
        <dbReference type="EMBL" id="PXY91409.1"/>
    </source>
</evidence>
<reference evidence="1 2" key="1">
    <citation type="submission" date="2018-05" db="EMBL/GenBank/DDBJ databases">
        <title>Reference genomes for bee gut microbiota database.</title>
        <authorList>
            <person name="Ellegaard K.M."/>
        </authorList>
    </citation>
    <scope>NUCLEOTIDE SEQUENCE [LARGE SCALE GENOMIC DNA]</scope>
    <source>
        <strain evidence="1 2">ESL0172</strain>
    </source>
</reference>
<protein>
    <submittedName>
        <fullName evidence="1">Uncharacterized protein</fullName>
    </submittedName>
</protein>
<dbReference type="RefSeq" id="WP_110447380.1">
    <property type="nucleotide sequence ID" value="NZ_CP132381.1"/>
</dbReference>
<comment type="caution">
    <text evidence="1">The sequence shown here is derived from an EMBL/GenBank/DDBJ whole genome shotgun (WGS) entry which is preliminary data.</text>
</comment>
<gene>
    <name evidence="1" type="ORF">DKK78_03490</name>
</gene>